<sequence length="103" mass="11478">MLPESFREKARKTTHGSLGLGPWDMGHGTWHGTDCNSSITVRGHAAFKRRNFPFLFSPLQPLPVRCQGDLGDLTPKEREIERQILCTDKNSPLSISFGKGANK</sequence>
<dbReference type="Proteomes" id="UP001372834">
    <property type="component" value="Unassembled WGS sequence"/>
</dbReference>
<dbReference type="AlphaFoldDB" id="A0AAN8PH09"/>
<gene>
    <name evidence="2" type="ORF">RUM43_008885</name>
</gene>
<evidence type="ECO:0000256" key="1">
    <source>
        <dbReference type="SAM" id="MobiDB-lite"/>
    </source>
</evidence>
<feature type="region of interest" description="Disordered" evidence="1">
    <location>
        <begin position="1"/>
        <end position="23"/>
    </location>
</feature>
<protein>
    <submittedName>
        <fullName evidence="2">Uncharacterized protein</fullName>
    </submittedName>
</protein>
<accession>A0AAN8PH09</accession>
<name>A0AAN8PH09_POLSC</name>
<comment type="caution">
    <text evidence="2">The sequence shown here is derived from an EMBL/GenBank/DDBJ whole genome shotgun (WGS) entry which is preliminary data.</text>
</comment>
<reference evidence="2 3" key="1">
    <citation type="submission" date="2023-10" db="EMBL/GenBank/DDBJ databases">
        <title>Genomes of two closely related lineages of the louse Polyplax serrata with different host specificities.</title>
        <authorList>
            <person name="Martinu J."/>
            <person name="Tarabai H."/>
            <person name="Stefka J."/>
            <person name="Hypsa V."/>
        </authorList>
    </citation>
    <scope>NUCLEOTIDE SEQUENCE [LARGE SCALE GENOMIC DNA]</scope>
    <source>
        <strain evidence="2">HR10_N</strain>
    </source>
</reference>
<dbReference type="EMBL" id="JAWJWE010000038">
    <property type="protein sequence ID" value="KAK6623033.1"/>
    <property type="molecule type" value="Genomic_DNA"/>
</dbReference>
<organism evidence="2 3">
    <name type="scientific">Polyplax serrata</name>
    <name type="common">Common mouse louse</name>
    <dbReference type="NCBI Taxonomy" id="468196"/>
    <lineage>
        <taxon>Eukaryota</taxon>
        <taxon>Metazoa</taxon>
        <taxon>Ecdysozoa</taxon>
        <taxon>Arthropoda</taxon>
        <taxon>Hexapoda</taxon>
        <taxon>Insecta</taxon>
        <taxon>Pterygota</taxon>
        <taxon>Neoptera</taxon>
        <taxon>Paraneoptera</taxon>
        <taxon>Psocodea</taxon>
        <taxon>Troctomorpha</taxon>
        <taxon>Phthiraptera</taxon>
        <taxon>Anoplura</taxon>
        <taxon>Polyplacidae</taxon>
        <taxon>Polyplax</taxon>
    </lineage>
</organism>
<proteinExistence type="predicted"/>
<evidence type="ECO:0000313" key="2">
    <source>
        <dbReference type="EMBL" id="KAK6623033.1"/>
    </source>
</evidence>
<evidence type="ECO:0000313" key="3">
    <source>
        <dbReference type="Proteomes" id="UP001372834"/>
    </source>
</evidence>